<reference evidence="2" key="1">
    <citation type="submission" date="2019-08" db="EMBL/GenBank/DDBJ databases">
        <authorList>
            <person name="Kucharzyk K."/>
            <person name="Murdoch R.W."/>
            <person name="Higgins S."/>
            <person name="Loffler F."/>
        </authorList>
    </citation>
    <scope>NUCLEOTIDE SEQUENCE</scope>
</reference>
<evidence type="ECO:0000256" key="1">
    <source>
        <dbReference type="SAM" id="MobiDB-lite"/>
    </source>
</evidence>
<protein>
    <submittedName>
        <fullName evidence="2">Uncharacterized protein</fullName>
    </submittedName>
</protein>
<name>A0A645E7U4_9ZZZZ</name>
<dbReference type="AlphaFoldDB" id="A0A645E7U4"/>
<gene>
    <name evidence="2" type="ORF">SDC9_145195</name>
</gene>
<evidence type="ECO:0000313" key="2">
    <source>
        <dbReference type="EMBL" id="MPM98014.1"/>
    </source>
</evidence>
<proteinExistence type="predicted"/>
<comment type="caution">
    <text evidence="2">The sequence shown here is derived from an EMBL/GenBank/DDBJ whole genome shotgun (WGS) entry which is preliminary data.</text>
</comment>
<dbReference type="EMBL" id="VSSQ01044206">
    <property type="protein sequence ID" value="MPM98014.1"/>
    <property type="molecule type" value="Genomic_DNA"/>
</dbReference>
<organism evidence="2">
    <name type="scientific">bioreactor metagenome</name>
    <dbReference type="NCBI Taxonomy" id="1076179"/>
    <lineage>
        <taxon>unclassified sequences</taxon>
        <taxon>metagenomes</taxon>
        <taxon>ecological metagenomes</taxon>
    </lineage>
</organism>
<accession>A0A645E7U4</accession>
<feature type="region of interest" description="Disordered" evidence="1">
    <location>
        <begin position="43"/>
        <end position="73"/>
    </location>
</feature>
<sequence length="73" mass="8038">MDTFHARGQDLVPAVKTSLAVMIQNRLIIGAQKLKQIPCRVTNKGVFPHNQGKTAPGVAGRMQELSGYSHRIR</sequence>